<feature type="transmembrane region" description="Helical" evidence="1">
    <location>
        <begin position="95"/>
        <end position="117"/>
    </location>
</feature>
<organism evidence="2 3">
    <name type="scientific">Methylobacterium indicum</name>
    <dbReference type="NCBI Taxonomy" id="1775910"/>
    <lineage>
        <taxon>Bacteria</taxon>
        <taxon>Pseudomonadati</taxon>
        <taxon>Pseudomonadota</taxon>
        <taxon>Alphaproteobacteria</taxon>
        <taxon>Hyphomicrobiales</taxon>
        <taxon>Methylobacteriaceae</taxon>
        <taxon>Methylobacterium</taxon>
    </lineage>
</organism>
<accession>A0ABR5HH18</accession>
<evidence type="ECO:0000256" key="1">
    <source>
        <dbReference type="SAM" id="Phobius"/>
    </source>
</evidence>
<keyword evidence="1" id="KW-1133">Transmembrane helix</keyword>
<name>A0ABR5HH18_9HYPH</name>
<comment type="caution">
    <text evidence="2">The sequence shown here is derived from an EMBL/GenBank/DDBJ whole genome shotgun (WGS) entry which is preliminary data.</text>
</comment>
<keyword evidence="3" id="KW-1185">Reference proteome</keyword>
<feature type="transmembrane region" description="Helical" evidence="1">
    <location>
        <begin position="30"/>
        <end position="53"/>
    </location>
</feature>
<proteinExistence type="predicted"/>
<evidence type="ECO:0000313" key="3">
    <source>
        <dbReference type="Proteomes" id="UP000036471"/>
    </source>
</evidence>
<keyword evidence="1" id="KW-0812">Transmembrane</keyword>
<dbReference type="Proteomes" id="UP000036471">
    <property type="component" value="Unassembled WGS sequence"/>
</dbReference>
<sequence>MKYLIALLASSFTSVGLFEAIRAMLSDSLAPGIVPVAVGLIAWSAMIIPLVLPPVERRFTAGPRFGWLVCAQAGPSLAIRDGIPLWRLPGGHGDLALVVLLSIPMVAVTLLTARCLFTRAEMDAAFDRGGRDGKVAQTRRPPPA</sequence>
<protein>
    <submittedName>
        <fullName evidence="2">Uncharacterized protein</fullName>
    </submittedName>
</protein>
<keyword evidence="1" id="KW-0472">Membrane</keyword>
<dbReference type="RefSeq" id="WP_048428754.1">
    <property type="nucleotide sequence ID" value="NZ_JTHF01000138.1"/>
</dbReference>
<gene>
    <name evidence="2" type="ORF">QR79_05840</name>
</gene>
<evidence type="ECO:0000313" key="2">
    <source>
        <dbReference type="EMBL" id="KMO25842.1"/>
    </source>
</evidence>
<reference evidence="2 3" key="1">
    <citation type="submission" date="2014-11" db="EMBL/GenBank/DDBJ databases">
        <title>Comparative genomics of Methylobacterium species.</title>
        <authorList>
            <person name="Chaudhry V."/>
            <person name="Patil P.B."/>
        </authorList>
    </citation>
    <scope>NUCLEOTIDE SEQUENCE [LARGE SCALE GENOMIC DNA]</scope>
    <source>
        <strain evidence="2 3">SE3.6</strain>
    </source>
</reference>
<dbReference type="EMBL" id="JTHG01000040">
    <property type="protein sequence ID" value="KMO25842.1"/>
    <property type="molecule type" value="Genomic_DNA"/>
</dbReference>